<evidence type="ECO:0000256" key="1">
    <source>
        <dbReference type="ARBA" id="ARBA00001971"/>
    </source>
</evidence>
<accession>A0A6C0G9N0</accession>
<keyword evidence="7 14" id="KW-1133">Transmembrane helix</keyword>
<evidence type="ECO:0000256" key="9">
    <source>
        <dbReference type="ARBA" id="ARBA00023004"/>
    </source>
</evidence>
<dbReference type="AlphaFoldDB" id="A0A6C0G9N0"/>
<dbReference type="Gene3D" id="1.10.630.10">
    <property type="entry name" value="Cytochrome P450"/>
    <property type="match status" value="1"/>
</dbReference>
<dbReference type="PROSITE" id="PS00086">
    <property type="entry name" value="CYTOCHROME_P450"/>
    <property type="match status" value="1"/>
</dbReference>
<dbReference type="GO" id="GO:0016709">
    <property type="term" value="F:oxidoreductase activity, acting on paired donors, with incorporation or reduction of molecular oxygen, NAD(P)H as one donor, and incorporation of one atom of oxygen"/>
    <property type="evidence" value="ECO:0007669"/>
    <property type="project" value="TreeGrafter"/>
</dbReference>
<comment type="similarity">
    <text evidence="3 13">Belongs to the cytochrome P450 family.</text>
</comment>
<dbReference type="PRINTS" id="PR00463">
    <property type="entry name" value="EP450I"/>
</dbReference>
<evidence type="ECO:0000256" key="12">
    <source>
        <dbReference type="PIRSR" id="PIRSR602401-1"/>
    </source>
</evidence>
<dbReference type="PANTHER" id="PTHR24298:SF59">
    <property type="entry name" value="CYTOCHROME P450, FAMILY 705, SUBFAMILY A, POLYPEPTIDE 25-RELATED"/>
    <property type="match status" value="1"/>
</dbReference>
<proteinExistence type="evidence at transcript level"/>
<sequence>MATTIIDVQYYVFLFLLCLSSTLLLQYFFKKSKPAGTIHLRPPPSPPALPVIGHIHLLTKDIHICFQKLALKYGPLLFLRFGSFKFLLISSASVVTEIFKSHDVAFASKPVSVFENRLIFSNIGFIFSPYGDYWRFMKKMTVTELLGAKQLQRSRNVRREELHRYLKKVLEKAQESEVFSLGAELMKLTNNTICRMALSTRCSEEDNEAEKIMELVNGSLELGMKLAMANMAGPLKKVGVWMYGKEDREINKKCDELLERMWKEHEERAKRDGGVDREDKDLMDILLEAYHDENVEFKINKNQIKAFILDLFIAGTSTSTDAMQWVMANLINHPEVMKKTREEIDSVVGNKRLVEETDLPNLPYLQAVVKETLRLYPPGPLLPRRTYEACQLRGFDIPRDIMVVLNFYAIMRDPEAWDNPNDFIPERFLSSNKEKANQIVNFVAFGAGRRMCPGATLALTLMNTTVASMVQCFDWKVGEDGDRVNMEPEAGLHLALAEPLKCRPIVRFDPFSS</sequence>
<evidence type="ECO:0000256" key="13">
    <source>
        <dbReference type="RuleBase" id="RU000461"/>
    </source>
</evidence>
<dbReference type="EC" id="1.14.-.-" evidence="15"/>
<feature type="binding site" description="axial binding residue" evidence="12">
    <location>
        <position position="452"/>
    </location>
    <ligand>
        <name>heme</name>
        <dbReference type="ChEBI" id="CHEBI:30413"/>
    </ligand>
    <ligandPart>
        <name>Fe</name>
        <dbReference type="ChEBI" id="CHEBI:18248"/>
    </ligandPart>
</feature>
<evidence type="ECO:0000313" key="15">
    <source>
        <dbReference type="EMBL" id="QHT64452.1"/>
    </source>
</evidence>
<comment type="subcellular location">
    <subcellularLocation>
        <location evidence="2">Membrane</location>
        <topology evidence="2">Single-pass membrane protein</topology>
    </subcellularLocation>
</comment>
<evidence type="ECO:0000256" key="11">
    <source>
        <dbReference type="ARBA" id="ARBA00023136"/>
    </source>
</evidence>
<dbReference type="InterPro" id="IPR017972">
    <property type="entry name" value="Cyt_P450_CS"/>
</dbReference>
<protein>
    <submittedName>
        <fullName evidence="15">Cytochrome P450 712K2</fullName>
        <ecNumber evidence="15">1.14.-.-</ecNumber>
    </submittedName>
</protein>
<dbReference type="SUPFAM" id="SSF48264">
    <property type="entry name" value="Cytochrome P450"/>
    <property type="match status" value="1"/>
</dbReference>
<dbReference type="Pfam" id="PF00067">
    <property type="entry name" value="p450"/>
    <property type="match status" value="1"/>
</dbReference>
<evidence type="ECO:0000256" key="5">
    <source>
        <dbReference type="ARBA" id="ARBA00022692"/>
    </source>
</evidence>
<dbReference type="InterPro" id="IPR051103">
    <property type="entry name" value="Plant_metabolite_P450s"/>
</dbReference>
<dbReference type="InterPro" id="IPR036396">
    <property type="entry name" value="Cyt_P450_sf"/>
</dbReference>
<dbReference type="FunFam" id="1.10.630.10:FF:000019">
    <property type="entry name" value="Cytochrome P450 family protein"/>
    <property type="match status" value="1"/>
</dbReference>
<evidence type="ECO:0000256" key="4">
    <source>
        <dbReference type="ARBA" id="ARBA00022617"/>
    </source>
</evidence>
<dbReference type="PRINTS" id="PR00385">
    <property type="entry name" value="P450"/>
</dbReference>
<keyword evidence="8 13" id="KW-0560">Oxidoreductase</keyword>
<keyword evidence="9 12" id="KW-0408">Iron</keyword>
<keyword evidence="4 12" id="KW-0349">Heme</keyword>
<keyword evidence="6 12" id="KW-0479">Metal-binding</keyword>
<evidence type="ECO:0000256" key="3">
    <source>
        <dbReference type="ARBA" id="ARBA00010617"/>
    </source>
</evidence>
<reference evidence="15" key="1">
    <citation type="journal article" date="2020" name="Microb. Cell Fact.">
        <title>Integrating pathway elucidation with yeast engineering to produce polpunonic acid the precursor of the anti-obesity agent celastrol.</title>
        <authorList>
            <person name="Hansen N.L."/>
            <person name="Miettinen K."/>
            <person name="Zhao Y."/>
            <person name="Ignea C."/>
            <person name="Andreadelli A."/>
            <person name="Raadam M.H."/>
            <person name="Makris A.M."/>
            <person name="Moller B.L."/>
            <person name="Staerk D."/>
            <person name="Bak S."/>
            <person name="Kampranis S.C."/>
        </authorList>
    </citation>
    <scope>NUCLEOTIDE SEQUENCE</scope>
</reference>
<keyword evidence="10 13" id="KW-0503">Monooxygenase</keyword>
<evidence type="ECO:0000256" key="2">
    <source>
        <dbReference type="ARBA" id="ARBA00004167"/>
    </source>
</evidence>
<dbReference type="GO" id="GO:0016020">
    <property type="term" value="C:membrane"/>
    <property type="evidence" value="ECO:0007669"/>
    <property type="project" value="UniProtKB-SubCell"/>
</dbReference>
<dbReference type="GO" id="GO:0020037">
    <property type="term" value="F:heme binding"/>
    <property type="evidence" value="ECO:0007669"/>
    <property type="project" value="InterPro"/>
</dbReference>
<feature type="transmembrane region" description="Helical" evidence="14">
    <location>
        <begin position="12"/>
        <end position="29"/>
    </location>
</feature>
<evidence type="ECO:0000256" key="6">
    <source>
        <dbReference type="ARBA" id="ARBA00022723"/>
    </source>
</evidence>
<dbReference type="EMBL" id="MN621244">
    <property type="protein sequence ID" value="QHT64452.1"/>
    <property type="molecule type" value="mRNA"/>
</dbReference>
<keyword evidence="11 14" id="KW-0472">Membrane</keyword>
<evidence type="ECO:0000256" key="14">
    <source>
        <dbReference type="SAM" id="Phobius"/>
    </source>
</evidence>
<dbReference type="PANTHER" id="PTHR24298">
    <property type="entry name" value="FLAVONOID 3'-MONOOXYGENASE-RELATED"/>
    <property type="match status" value="1"/>
</dbReference>
<keyword evidence="5 14" id="KW-0812">Transmembrane</keyword>
<evidence type="ECO:0000256" key="7">
    <source>
        <dbReference type="ARBA" id="ARBA00022989"/>
    </source>
</evidence>
<dbReference type="InterPro" id="IPR002401">
    <property type="entry name" value="Cyt_P450_E_grp-I"/>
</dbReference>
<evidence type="ECO:0000256" key="8">
    <source>
        <dbReference type="ARBA" id="ARBA00023002"/>
    </source>
</evidence>
<organism evidence="15">
    <name type="scientific">Tripterygium wilfordii</name>
    <name type="common">Thunder God vine</name>
    <dbReference type="NCBI Taxonomy" id="458696"/>
    <lineage>
        <taxon>Eukaryota</taxon>
        <taxon>Viridiplantae</taxon>
        <taxon>Streptophyta</taxon>
        <taxon>Embryophyta</taxon>
        <taxon>Tracheophyta</taxon>
        <taxon>Spermatophyta</taxon>
        <taxon>Magnoliopsida</taxon>
        <taxon>eudicotyledons</taxon>
        <taxon>Gunneridae</taxon>
        <taxon>Pentapetalae</taxon>
        <taxon>rosids</taxon>
        <taxon>fabids</taxon>
        <taxon>Celastrales</taxon>
        <taxon>Celastraceae</taxon>
        <taxon>Tripterygium</taxon>
    </lineage>
</organism>
<evidence type="ECO:0000256" key="10">
    <source>
        <dbReference type="ARBA" id="ARBA00023033"/>
    </source>
</evidence>
<comment type="cofactor">
    <cofactor evidence="1 12">
        <name>heme</name>
        <dbReference type="ChEBI" id="CHEBI:30413"/>
    </cofactor>
</comment>
<name>A0A6C0G9N0_TRIWF</name>
<dbReference type="InterPro" id="IPR001128">
    <property type="entry name" value="Cyt_P450"/>
</dbReference>
<dbReference type="GO" id="GO:0005506">
    <property type="term" value="F:iron ion binding"/>
    <property type="evidence" value="ECO:0007669"/>
    <property type="project" value="InterPro"/>
</dbReference>